<protein>
    <submittedName>
        <fullName evidence="1">Uncharacterized protein</fullName>
    </submittedName>
</protein>
<dbReference type="HOGENOM" id="CLU_2385802_0_0_1"/>
<dbReference type="Proteomes" id="UP000011761">
    <property type="component" value="Unassembled WGS sequence"/>
</dbReference>
<gene>
    <name evidence="1" type="ORF">BAUCODRAFT_37121</name>
</gene>
<dbReference type="GeneID" id="19113157"/>
<reference evidence="1 2" key="1">
    <citation type="journal article" date="2012" name="PLoS Pathog.">
        <title>Diverse lifestyles and strategies of plant pathogenesis encoded in the genomes of eighteen Dothideomycetes fungi.</title>
        <authorList>
            <person name="Ohm R.A."/>
            <person name="Feau N."/>
            <person name="Henrissat B."/>
            <person name="Schoch C.L."/>
            <person name="Horwitz B.A."/>
            <person name="Barry K.W."/>
            <person name="Condon B.J."/>
            <person name="Copeland A.C."/>
            <person name="Dhillon B."/>
            <person name="Glaser F."/>
            <person name="Hesse C.N."/>
            <person name="Kosti I."/>
            <person name="LaButti K."/>
            <person name="Lindquist E.A."/>
            <person name="Lucas S."/>
            <person name="Salamov A.A."/>
            <person name="Bradshaw R.E."/>
            <person name="Ciuffetti L."/>
            <person name="Hamelin R.C."/>
            <person name="Kema G.H.J."/>
            <person name="Lawrence C."/>
            <person name="Scott J.A."/>
            <person name="Spatafora J.W."/>
            <person name="Turgeon B.G."/>
            <person name="de Wit P.J.G.M."/>
            <person name="Zhong S."/>
            <person name="Goodwin S.B."/>
            <person name="Grigoriev I.V."/>
        </authorList>
    </citation>
    <scope>NUCLEOTIDE SEQUENCE [LARGE SCALE GENOMIC DNA]</scope>
    <source>
        <strain evidence="1 2">UAMH 10762</strain>
    </source>
</reference>
<keyword evidence="2" id="KW-1185">Reference proteome</keyword>
<evidence type="ECO:0000313" key="1">
    <source>
        <dbReference type="EMBL" id="EMC93448.1"/>
    </source>
</evidence>
<sequence length="94" mass="10382">MAKAYGSERPPRKGTTRRFVLSQQARALCLGLHGSAFIDADHIAVGVRTLTISGYWLVDVCGGCKILVRQFDEELLRCPFQLTQVLFGSTLLRG</sequence>
<name>M2MPS8_BAUPA</name>
<dbReference type="AlphaFoldDB" id="M2MPS8"/>
<dbReference type="RefSeq" id="XP_007679245.1">
    <property type="nucleotide sequence ID" value="XM_007681055.1"/>
</dbReference>
<organism evidence="1 2">
    <name type="scientific">Baudoinia panamericana (strain UAMH 10762)</name>
    <name type="common">Angels' share fungus</name>
    <name type="synonym">Baudoinia compniacensis (strain UAMH 10762)</name>
    <dbReference type="NCBI Taxonomy" id="717646"/>
    <lineage>
        <taxon>Eukaryota</taxon>
        <taxon>Fungi</taxon>
        <taxon>Dikarya</taxon>
        <taxon>Ascomycota</taxon>
        <taxon>Pezizomycotina</taxon>
        <taxon>Dothideomycetes</taxon>
        <taxon>Dothideomycetidae</taxon>
        <taxon>Mycosphaerellales</taxon>
        <taxon>Teratosphaeriaceae</taxon>
        <taxon>Baudoinia</taxon>
    </lineage>
</organism>
<dbReference type="EMBL" id="KB445560">
    <property type="protein sequence ID" value="EMC93448.1"/>
    <property type="molecule type" value="Genomic_DNA"/>
</dbReference>
<dbReference type="KEGG" id="bcom:BAUCODRAFT_37121"/>
<proteinExistence type="predicted"/>
<evidence type="ECO:0000313" key="2">
    <source>
        <dbReference type="Proteomes" id="UP000011761"/>
    </source>
</evidence>
<accession>M2MPS8</accession>